<comment type="subcellular location">
    <subcellularLocation>
        <location evidence="1">Nucleus</location>
    </subcellularLocation>
</comment>
<keyword evidence="4" id="KW-0156">Chromatin regulator</keyword>
<dbReference type="GO" id="GO:0006357">
    <property type="term" value="P:regulation of transcription by RNA polymerase II"/>
    <property type="evidence" value="ECO:0007669"/>
    <property type="project" value="TreeGrafter"/>
</dbReference>
<evidence type="ECO:0000313" key="10">
    <source>
        <dbReference type="EMBL" id="CAR21596.1"/>
    </source>
</evidence>
<feature type="compositionally biased region" description="Basic and acidic residues" evidence="9">
    <location>
        <begin position="187"/>
        <end position="200"/>
    </location>
</feature>
<evidence type="ECO:0000313" key="11">
    <source>
        <dbReference type="Proteomes" id="UP000002036"/>
    </source>
</evidence>
<evidence type="ECO:0000256" key="4">
    <source>
        <dbReference type="ARBA" id="ARBA00022853"/>
    </source>
</evidence>
<keyword evidence="6" id="KW-0804">Transcription</keyword>
<evidence type="ECO:0000256" key="2">
    <source>
        <dbReference type="ARBA" id="ARBA00007117"/>
    </source>
</evidence>
<gene>
    <name evidence="10" type="ordered locus">KLTH0B05676g</name>
</gene>
<dbReference type="RefSeq" id="XP_002552034.1">
    <property type="nucleotide sequence ID" value="XM_002551988.1"/>
</dbReference>
<feature type="compositionally biased region" description="Acidic residues" evidence="9">
    <location>
        <begin position="131"/>
        <end position="142"/>
    </location>
</feature>
<evidence type="ECO:0000256" key="3">
    <source>
        <dbReference type="ARBA" id="ARBA00018502"/>
    </source>
</evidence>
<evidence type="ECO:0000256" key="6">
    <source>
        <dbReference type="ARBA" id="ARBA00023163"/>
    </source>
</evidence>
<dbReference type="InParanoid" id="C5DCT5"/>
<evidence type="ECO:0000256" key="8">
    <source>
        <dbReference type="ARBA" id="ARBA00025178"/>
    </source>
</evidence>
<dbReference type="OMA" id="PKITHNE"/>
<comment type="similarity">
    <text evidence="2">Belongs to the EAF7 family.</text>
</comment>
<dbReference type="PANTHER" id="PTHR13581">
    <property type="entry name" value="MRG-BINDING PROTEIN"/>
    <property type="match status" value="1"/>
</dbReference>
<protein>
    <recommendedName>
        <fullName evidence="3">Chromatin modification-related protein EAF7</fullName>
    </recommendedName>
</protein>
<dbReference type="GO" id="GO:0035267">
    <property type="term" value="C:NuA4 histone acetyltransferase complex"/>
    <property type="evidence" value="ECO:0007669"/>
    <property type="project" value="TreeGrafter"/>
</dbReference>
<dbReference type="HOGENOM" id="CLU_754533_0_0_1"/>
<feature type="compositionally biased region" description="Acidic residues" evidence="9">
    <location>
        <begin position="169"/>
        <end position="186"/>
    </location>
</feature>
<dbReference type="GO" id="GO:0005634">
    <property type="term" value="C:nucleus"/>
    <property type="evidence" value="ECO:0007669"/>
    <property type="project" value="UniProtKB-SubCell"/>
</dbReference>
<feature type="region of interest" description="Disordered" evidence="9">
    <location>
        <begin position="130"/>
        <end position="374"/>
    </location>
</feature>
<accession>C5DCT5</accession>
<feature type="compositionally biased region" description="Low complexity" evidence="9">
    <location>
        <begin position="353"/>
        <end position="366"/>
    </location>
</feature>
<dbReference type="KEGG" id="lth:KLTH0B05676g"/>
<evidence type="ECO:0000256" key="5">
    <source>
        <dbReference type="ARBA" id="ARBA00023015"/>
    </source>
</evidence>
<dbReference type="FunCoup" id="C5DCT5">
    <property type="interactions" value="92"/>
</dbReference>
<feature type="compositionally biased region" description="Low complexity" evidence="9">
    <location>
        <begin position="273"/>
        <end position="282"/>
    </location>
</feature>
<evidence type="ECO:0000256" key="9">
    <source>
        <dbReference type="SAM" id="MobiDB-lite"/>
    </source>
</evidence>
<dbReference type="InterPro" id="IPR012423">
    <property type="entry name" value="Eaf7/MRGBP"/>
</dbReference>
<dbReference type="GeneID" id="8290873"/>
<dbReference type="Proteomes" id="UP000002036">
    <property type="component" value="Chromosome B"/>
</dbReference>
<evidence type="ECO:0000256" key="7">
    <source>
        <dbReference type="ARBA" id="ARBA00023242"/>
    </source>
</evidence>
<proteinExistence type="inferred from homology"/>
<feature type="compositionally biased region" description="Basic and acidic residues" evidence="9">
    <location>
        <begin position="262"/>
        <end position="272"/>
    </location>
</feature>
<feature type="compositionally biased region" description="Acidic residues" evidence="9">
    <location>
        <begin position="251"/>
        <end position="261"/>
    </location>
</feature>
<sequence>MSEPWSIEDDIRLFRWITEFKPAGMHKHFHMINILERMNKPELFPVVLLFDKQKSESKGLFTREELWAKLSKHYDLDMLDKVEDDHTGKEAGEAASVLPLSLRRVTKQQREFHLPWDEYGELILENAQGAMEEEQEEFENPEQSEISKERGETAESEELQGDTARKEEEAAEENMVADEKEHDEEPEPKPQDEELSERVPRRVTRSAAVAKPAGRITRSHGPADQASGVDGHESAPSEEPTNGETPVTGEEKEEDSAMGDLDGEKDKDKDESAQGAETPAEGEPAEAEEPEQPPSKRTRTTRSQPREAPAPAPASTAPAAGSASESRSARLGGAKESVSPPSETEPAEDAEQAAKAPPAKRSSSRVANRRRARR</sequence>
<organism evidence="10 11">
    <name type="scientific">Lachancea thermotolerans (strain ATCC 56472 / CBS 6340 / NRRL Y-8284)</name>
    <name type="common">Yeast</name>
    <name type="synonym">Kluyveromyces thermotolerans</name>
    <dbReference type="NCBI Taxonomy" id="559295"/>
    <lineage>
        <taxon>Eukaryota</taxon>
        <taxon>Fungi</taxon>
        <taxon>Dikarya</taxon>
        <taxon>Ascomycota</taxon>
        <taxon>Saccharomycotina</taxon>
        <taxon>Saccharomycetes</taxon>
        <taxon>Saccharomycetales</taxon>
        <taxon>Saccharomycetaceae</taxon>
        <taxon>Lachancea</taxon>
    </lineage>
</organism>
<dbReference type="GO" id="GO:0006325">
    <property type="term" value="P:chromatin organization"/>
    <property type="evidence" value="ECO:0007669"/>
    <property type="project" value="UniProtKB-KW"/>
</dbReference>
<keyword evidence="7" id="KW-0539">Nucleus</keyword>
<name>C5DCT5_LACTC</name>
<dbReference type="eggNOG" id="KOG4051">
    <property type="taxonomic scope" value="Eukaryota"/>
</dbReference>
<dbReference type="OrthoDB" id="5595141at2759"/>
<keyword evidence="5" id="KW-0805">Transcription regulation</keyword>
<dbReference type="AlphaFoldDB" id="C5DCT5"/>
<keyword evidence="11" id="KW-1185">Reference proteome</keyword>
<feature type="compositionally biased region" description="Low complexity" evidence="9">
    <location>
        <begin position="313"/>
        <end position="334"/>
    </location>
</feature>
<dbReference type="Pfam" id="PF07904">
    <property type="entry name" value="Eaf7"/>
    <property type="match status" value="1"/>
</dbReference>
<dbReference type="EMBL" id="CU928166">
    <property type="protein sequence ID" value="CAR21596.1"/>
    <property type="molecule type" value="Genomic_DNA"/>
</dbReference>
<comment type="function">
    <text evidence="8">Component of the NuA4 histone acetyltransferase complex which is involved in transcriptional activation of selected genes principally by acetylation of nucleosomal histone H4 and H2A. The NuA4 complex is also involved in DNA repair.</text>
</comment>
<reference evidence="10 11" key="1">
    <citation type="journal article" date="2009" name="Genome Res.">
        <title>Comparative genomics of protoploid Saccharomycetaceae.</title>
        <authorList>
            <consortium name="The Genolevures Consortium"/>
            <person name="Souciet J.-L."/>
            <person name="Dujon B."/>
            <person name="Gaillardin C."/>
            <person name="Johnston M."/>
            <person name="Baret P.V."/>
            <person name="Cliften P."/>
            <person name="Sherman D.J."/>
            <person name="Weissenbach J."/>
            <person name="Westhof E."/>
            <person name="Wincker P."/>
            <person name="Jubin C."/>
            <person name="Poulain J."/>
            <person name="Barbe V."/>
            <person name="Segurens B."/>
            <person name="Artiguenave F."/>
            <person name="Anthouard V."/>
            <person name="Vacherie B."/>
            <person name="Val M.-E."/>
            <person name="Fulton R.S."/>
            <person name="Minx P."/>
            <person name="Wilson R."/>
            <person name="Durrens P."/>
            <person name="Jean G."/>
            <person name="Marck C."/>
            <person name="Martin T."/>
            <person name="Nikolski M."/>
            <person name="Rolland T."/>
            <person name="Seret M.-L."/>
            <person name="Casaregola S."/>
            <person name="Despons L."/>
            <person name="Fairhead C."/>
            <person name="Fischer G."/>
            <person name="Lafontaine I."/>
            <person name="Leh V."/>
            <person name="Lemaire M."/>
            <person name="de Montigny J."/>
            <person name="Neuveglise C."/>
            <person name="Thierry A."/>
            <person name="Blanc-Lenfle I."/>
            <person name="Bleykasten C."/>
            <person name="Diffels J."/>
            <person name="Fritsch E."/>
            <person name="Frangeul L."/>
            <person name="Goeffon A."/>
            <person name="Jauniaux N."/>
            <person name="Kachouri-Lafond R."/>
            <person name="Payen C."/>
            <person name="Potier S."/>
            <person name="Pribylova L."/>
            <person name="Ozanne C."/>
            <person name="Richard G.-F."/>
            <person name="Sacerdot C."/>
            <person name="Straub M.-L."/>
            <person name="Talla E."/>
        </authorList>
    </citation>
    <scope>NUCLEOTIDE SEQUENCE [LARGE SCALE GENOMIC DNA]</scope>
    <source>
        <strain evidence="11">ATCC 56472 / CBS 6340 / NRRL Y-8284</strain>
    </source>
</reference>
<evidence type="ECO:0000256" key="1">
    <source>
        <dbReference type="ARBA" id="ARBA00004123"/>
    </source>
</evidence>
<dbReference type="PANTHER" id="PTHR13581:SF5">
    <property type="entry name" value="MRG_MORF4L-BINDING PROTEIN"/>
    <property type="match status" value="1"/>
</dbReference>
<dbReference type="STRING" id="559295.C5DCT5"/>